<dbReference type="AlphaFoldDB" id="A0A8X6M755"/>
<feature type="region of interest" description="Disordered" evidence="1">
    <location>
        <begin position="106"/>
        <end position="131"/>
    </location>
</feature>
<comment type="caution">
    <text evidence="2">The sequence shown here is derived from an EMBL/GenBank/DDBJ whole genome shotgun (WGS) entry which is preliminary data.</text>
</comment>
<gene>
    <name evidence="2" type="ORF">TNIN_221581</name>
</gene>
<protein>
    <submittedName>
        <fullName evidence="2">Uncharacterized protein</fullName>
    </submittedName>
</protein>
<name>A0A8X6M755_9ARAC</name>
<dbReference type="EMBL" id="BMAV01024465">
    <property type="protein sequence ID" value="GFS33299.1"/>
    <property type="molecule type" value="Genomic_DNA"/>
</dbReference>
<keyword evidence="3" id="KW-1185">Reference proteome</keyword>
<dbReference type="Proteomes" id="UP000886998">
    <property type="component" value="Unassembled WGS sequence"/>
</dbReference>
<feature type="region of interest" description="Disordered" evidence="1">
    <location>
        <begin position="24"/>
        <end position="44"/>
    </location>
</feature>
<sequence length="155" mass="17830">METRLKAEEQARLKAGEQARLKTGEQAKMRDVQGEHKMRMKEEQKCLPEERCKRIYEQNQLLREEQEKCSDEDIEVPQAIEKVLVSKSEQVQTFIADPDAVAQPFAAEEEKDLSRDSSHVPLISAEDETYEEKEETLADVIKDKGDINPVILSKE</sequence>
<evidence type="ECO:0000313" key="3">
    <source>
        <dbReference type="Proteomes" id="UP000886998"/>
    </source>
</evidence>
<evidence type="ECO:0000256" key="1">
    <source>
        <dbReference type="SAM" id="MobiDB-lite"/>
    </source>
</evidence>
<evidence type="ECO:0000313" key="2">
    <source>
        <dbReference type="EMBL" id="GFS33299.1"/>
    </source>
</evidence>
<reference evidence="2" key="1">
    <citation type="submission" date="2020-08" db="EMBL/GenBank/DDBJ databases">
        <title>Multicomponent nature underlies the extraordinary mechanical properties of spider dragline silk.</title>
        <authorList>
            <person name="Kono N."/>
            <person name="Nakamura H."/>
            <person name="Mori M."/>
            <person name="Yoshida Y."/>
            <person name="Ohtoshi R."/>
            <person name="Malay A.D."/>
            <person name="Moran D.A.P."/>
            <person name="Tomita M."/>
            <person name="Numata K."/>
            <person name="Arakawa K."/>
        </authorList>
    </citation>
    <scope>NUCLEOTIDE SEQUENCE</scope>
</reference>
<accession>A0A8X6M755</accession>
<proteinExistence type="predicted"/>
<organism evidence="2 3">
    <name type="scientific">Trichonephila inaurata madagascariensis</name>
    <dbReference type="NCBI Taxonomy" id="2747483"/>
    <lineage>
        <taxon>Eukaryota</taxon>
        <taxon>Metazoa</taxon>
        <taxon>Ecdysozoa</taxon>
        <taxon>Arthropoda</taxon>
        <taxon>Chelicerata</taxon>
        <taxon>Arachnida</taxon>
        <taxon>Araneae</taxon>
        <taxon>Araneomorphae</taxon>
        <taxon>Entelegynae</taxon>
        <taxon>Araneoidea</taxon>
        <taxon>Nephilidae</taxon>
        <taxon>Trichonephila</taxon>
        <taxon>Trichonephila inaurata</taxon>
    </lineage>
</organism>